<keyword evidence="3" id="KW-1185">Reference proteome</keyword>
<comment type="caution">
    <text evidence="2">The sequence shown here is derived from an EMBL/GenBank/DDBJ whole genome shotgun (WGS) entry which is preliminary data.</text>
</comment>
<dbReference type="Proteomes" id="UP000054099">
    <property type="component" value="Unassembled WGS sequence"/>
</dbReference>
<dbReference type="InterPro" id="IPR022742">
    <property type="entry name" value="Hydrolase_4"/>
</dbReference>
<dbReference type="PRINTS" id="PR00111">
    <property type="entry name" value="ABHYDROLASE"/>
</dbReference>
<dbReference type="Pfam" id="PF12146">
    <property type="entry name" value="Hydrolase_4"/>
    <property type="match status" value="1"/>
</dbReference>
<name>A0A0V8J9I5_9BACL</name>
<protein>
    <submittedName>
        <fullName evidence="2">Phospholipase</fullName>
    </submittedName>
</protein>
<dbReference type="InterPro" id="IPR051044">
    <property type="entry name" value="MAG_DAG_Lipase"/>
</dbReference>
<evidence type="ECO:0000313" key="3">
    <source>
        <dbReference type="Proteomes" id="UP000054099"/>
    </source>
</evidence>
<sequence length="259" mass="29771">MWKWETKDVVKGAVIIVHGAGEYHGRYEWLIQQFNATGFHVLMGDLPGQGTTTRRRGHIDSFDEYILTIEEWITEAELYSLPVFLFGHSMGGLAAIRAATERNFTLKGIILSSPCLGLASPPKKGIETLSRVLNTVAPSIKFSANLDPVNKTRNEQVLRRDASDPLLVEKVSVRWYRELVSAMKKAHQETDRFPNVPLLVIQGGDDRIVDKRAVRSWFNRLELHDKMYKEYPGLYHEVLNEPERDDVFKFMKSYLNLYF</sequence>
<dbReference type="OrthoDB" id="9806902at2"/>
<evidence type="ECO:0000313" key="2">
    <source>
        <dbReference type="EMBL" id="KSU83588.1"/>
    </source>
</evidence>
<dbReference type="AlphaFoldDB" id="A0A0V8J9I5"/>
<dbReference type="RefSeq" id="WP_061972426.1">
    <property type="nucleotide sequence ID" value="NZ_FMAV01000002.1"/>
</dbReference>
<proteinExistence type="predicted"/>
<dbReference type="PANTHER" id="PTHR11614">
    <property type="entry name" value="PHOSPHOLIPASE-RELATED"/>
    <property type="match status" value="1"/>
</dbReference>
<evidence type="ECO:0000259" key="1">
    <source>
        <dbReference type="Pfam" id="PF12146"/>
    </source>
</evidence>
<accession>A0A0V8J9I5</accession>
<gene>
    <name evidence="2" type="ORF">AS030_13650</name>
</gene>
<dbReference type="InterPro" id="IPR000073">
    <property type="entry name" value="AB_hydrolase_1"/>
</dbReference>
<feature type="domain" description="Serine aminopeptidase S33" evidence="1">
    <location>
        <begin position="10"/>
        <end position="243"/>
    </location>
</feature>
<dbReference type="EMBL" id="LNQN01000002">
    <property type="protein sequence ID" value="KSU83588.1"/>
    <property type="molecule type" value="Genomic_DNA"/>
</dbReference>
<dbReference type="SUPFAM" id="SSF53474">
    <property type="entry name" value="alpha/beta-Hydrolases"/>
    <property type="match status" value="1"/>
</dbReference>
<dbReference type="Gene3D" id="3.40.50.1820">
    <property type="entry name" value="alpha/beta hydrolase"/>
    <property type="match status" value="1"/>
</dbReference>
<dbReference type="InterPro" id="IPR029058">
    <property type="entry name" value="AB_hydrolase_fold"/>
</dbReference>
<reference evidence="2 3" key="1">
    <citation type="journal article" date="2014" name="Antonie Van Leeuwenhoek">
        <title>Fictibacillus enclensis sp. nov., isolated from marine sediment.</title>
        <authorList>
            <person name="Dastager S.G."/>
            <person name="Mawlankar R."/>
            <person name="Srinivasan K."/>
            <person name="Tang S.K."/>
            <person name="Lee J.C."/>
            <person name="Ramana V.V."/>
            <person name="Shouche Y.S."/>
        </authorList>
    </citation>
    <scope>NUCLEOTIDE SEQUENCE [LARGE SCALE GENOMIC DNA]</scope>
    <source>
        <strain evidence="2 3">NIO-1003</strain>
    </source>
</reference>
<dbReference type="FunFam" id="3.40.50.1820:FF:000154">
    <property type="entry name" value="Alpha/beta hydrolase"/>
    <property type="match status" value="1"/>
</dbReference>
<organism evidence="2 3">
    <name type="scientific">Fictibacillus enclensis</name>
    <dbReference type="NCBI Taxonomy" id="1017270"/>
    <lineage>
        <taxon>Bacteria</taxon>
        <taxon>Bacillati</taxon>
        <taxon>Bacillota</taxon>
        <taxon>Bacilli</taxon>
        <taxon>Bacillales</taxon>
        <taxon>Fictibacillaceae</taxon>
        <taxon>Fictibacillus</taxon>
    </lineage>
</organism>